<keyword evidence="1" id="KW-0805">Transcription regulation</keyword>
<evidence type="ECO:0000256" key="3">
    <source>
        <dbReference type="ARBA" id="ARBA00023163"/>
    </source>
</evidence>
<feature type="domain" description="HTH iclR-type" evidence="4">
    <location>
        <begin position="1"/>
        <end position="60"/>
    </location>
</feature>
<dbReference type="InterPro" id="IPR005471">
    <property type="entry name" value="Tscrpt_reg_IclR_N"/>
</dbReference>
<gene>
    <name evidence="6" type="ORF">MMOR_02460</name>
</gene>
<evidence type="ECO:0000313" key="7">
    <source>
        <dbReference type="Proteomes" id="UP000466681"/>
    </source>
</evidence>
<reference evidence="6 7" key="1">
    <citation type="journal article" date="2019" name="Emerg. Microbes Infect.">
        <title>Comprehensive subspecies identification of 175 nontuberculous mycobacteria species based on 7547 genomic profiles.</title>
        <authorList>
            <person name="Matsumoto Y."/>
            <person name="Kinjo T."/>
            <person name="Motooka D."/>
            <person name="Nabeya D."/>
            <person name="Jung N."/>
            <person name="Uechi K."/>
            <person name="Horii T."/>
            <person name="Iida T."/>
            <person name="Fujita J."/>
            <person name="Nakamura S."/>
        </authorList>
    </citation>
    <scope>NUCLEOTIDE SEQUENCE [LARGE SCALE GENOMIC DNA]</scope>
    <source>
        <strain evidence="6 7">JCM 6375</strain>
    </source>
</reference>
<dbReference type="GO" id="GO:0003700">
    <property type="term" value="F:DNA-binding transcription factor activity"/>
    <property type="evidence" value="ECO:0007669"/>
    <property type="project" value="TreeGrafter"/>
</dbReference>
<proteinExistence type="predicted"/>
<dbReference type="PROSITE" id="PS51078">
    <property type="entry name" value="ICLR_ED"/>
    <property type="match status" value="1"/>
</dbReference>
<dbReference type="SMART" id="SM00346">
    <property type="entry name" value="HTH_ICLR"/>
    <property type="match status" value="1"/>
</dbReference>
<dbReference type="PANTHER" id="PTHR30136:SF35">
    <property type="entry name" value="HTH-TYPE TRANSCRIPTIONAL REGULATOR RV1719"/>
    <property type="match status" value="1"/>
</dbReference>
<dbReference type="SUPFAM" id="SSF46785">
    <property type="entry name" value="Winged helix' DNA-binding domain"/>
    <property type="match status" value="1"/>
</dbReference>
<dbReference type="PROSITE" id="PS51077">
    <property type="entry name" value="HTH_ICLR"/>
    <property type="match status" value="1"/>
</dbReference>
<dbReference type="Pfam" id="PF01614">
    <property type="entry name" value="IclR_C"/>
    <property type="match status" value="2"/>
</dbReference>
<keyword evidence="3" id="KW-0804">Transcription</keyword>
<dbReference type="AlphaFoldDB" id="A0AAD1M4I0"/>
<dbReference type="InterPro" id="IPR029016">
    <property type="entry name" value="GAF-like_dom_sf"/>
</dbReference>
<dbReference type="GO" id="GO:0045892">
    <property type="term" value="P:negative regulation of DNA-templated transcription"/>
    <property type="evidence" value="ECO:0007669"/>
    <property type="project" value="TreeGrafter"/>
</dbReference>
<dbReference type="InterPro" id="IPR050707">
    <property type="entry name" value="HTH_MetabolicPath_Reg"/>
</dbReference>
<evidence type="ECO:0000259" key="4">
    <source>
        <dbReference type="PROSITE" id="PS51077"/>
    </source>
</evidence>
<dbReference type="SUPFAM" id="SSF55781">
    <property type="entry name" value="GAF domain-like"/>
    <property type="match status" value="1"/>
</dbReference>
<evidence type="ECO:0000313" key="6">
    <source>
        <dbReference type="EMBL" id="BBW99309.1"/>
    </source>
</evidence>
<accession>A0AAD1M4I0</accession>
<evidence type="ECO:0000259" key="5">
    <source>
        <dbReference type="PROSITE" id="PS51078"/>
    </source>
</evidence>
<dbReference type="Gene3D" id="1.10.10.10">
    <property type="entry name" value="Winged helix-like DNA-binding domain superfamily/Winged helix DNA-binding domain"/>
    <property type="match status" value="1"/>
</dbReference>
<feature type="domain" description="IclR-ED" evidence="5">
    <location>
        <begin position="61"/>
        <end position="206"/>
    </location>
</feature>
<dbReference type="InterPro" id="IPR014757">
    <property type="entry name" value="Tscrpt_reg_IclR_C"/>
</dbReference>
<dbReference type="Gene3D" id="3.30.450.40">
    <property type="match status" value="2"/>
</dbReference>
<dbReference type="Pfam" id="PF09339">
    <property type="entry name" value="HTH_IclR"/>
    <property type="match status" value="1"/>
</dbReference>
<organism evidence="6 7">
    <name type="scientific">Mycolicibacterium moriokaense</name>
    <dbReference type="NCBI Taxonomy" id="39691"/>
    <lineage>
        <taxon>Bacteria</taxon>
        <taxon>Bacillati</taxon>
        <taxon>Actinomycetota</taxon>
        <taxon>Actinomycetes</taxon>
        <taxon>Mycobacteriales</taxon>
        <taxon>Mycobacteriaceae</taxon>
        <taxon>Mycolicibacterium</taxon>
    </lineage>
</organism>
<dbReference type="EMBL" id="AP022560">
    <property type="protein sequence ID" value="BBW99309.1"/>
    <property type="molecule type" value="Genomic_DNA"/>
</dbReference>
<dbReference type="KEGG" id="mmor:MMOR_02460"/>
<keyword evidence="2" id="KW-0238">DNA-binding</keyword>
<dbReference type="GO" id="GO:0003677">
    <property type="term" value="F:DNA binding"/>
    <property type="evidence" value="ECO:0007669"/>
    <property type="project" value="UniProtKB-KW"/>
</dbReference>
<evidence type="ECO:0000256" key="1">
    <source>
        <dbReference type="ARBA" id="ARBA00023015"/>
    </source>
</evidence>
<sequence>MLRRAAAALDEIAASPGQLRLVDLGGRLGLAKSTVRRLLVGLVEIGFASIDDDGRISLGERLLALGGADDASLTMQFRPTLDRLARATGETVDLSVLRGRQMLFIDQVQSTHRLRAVSAVGMRFPLETTANGKAARQLLNDPAANLSAIAFDRDEHTAGISAAGVAARTVGGHIVAISVPAPSERFTANEAGIVDALRESAQALVI</sequence>
<dbReference type="InterPro" id="IPR036388">
    <property type="entry name" value="WH-like_DNA-bd_sf"/>
</dbReference>
<dbReference type="Proteomes" id="UP000466681">
    <property type="component" value="Chromosome"/>
</dbReference>
<protein>
    <submittedName>
        <fullName evidence="6">Transcriptional regulator</fullName>
    </submittedName>
</protein>
<name>A0AAD1M4I0_9MYCO</name>
<dbReference type="PANTHER" id="PTHR30136">
    <property type="entry name" value="HELIX-TURN-HELIX TRANSCRIPTIONAL REGULATOR, ICLR FAMILY"/>
    <property type="match status" value="1"/>
</dbReference>
<dbReference type="InterPro" id="IPR036390">
    <property type="entry name" value="WH_DNA-bd_sf"/>
</dbReference>
<keyword evidence="7" id="KW-1185">Reference proteome</keyword>
<evidence type="ECO:0000256" key="2">
    <source>
        <dbReference type="ARBA" id="ARBA00023125"/>
    </source>
</evidence>